<dbReference type="GO" id="GO:0016485">
    <property type="term" value="P:protein processing"/>
    <property type="evidence" value="ECO:0007669"/>
    <property type="project" value="TreeGrafter"/>
</dbReference>
<evidence type="ECO:0000256" key="12">
    <source>
        <dbReference type="ARBA" id="ARBA00023128"/>
    </source>
</evidence>
<comment type="function">
    <text evidence="15">Metalloendopeptidase of the mitochondrial matrix that functions in peptide cleavage and degradation rather than in protein processing. Has an ATP-independent activity. Specifically cleaves peptides in the range of 5 to 65 residues. Shows a preference for cleavage after small polar residues and before basic residues, but without any positional preference. Degrades the transit peptides of mitochondrial proteins after their cleavage. Also degrades other unstructured peptides.</text>
</comment>
<evidence type="ECO:0000256" key="2">
    <source>
        <dbReference type="ARBA" id="ARBA00004305"/>
    </source>
</evidence>
<proteinExistence type="inferred from homology"/>
<dbReference type="FunFam" id="3.30.830.10:FF:000020">
    <property type="entry name" value="Mitochondrial presequence protease"/>
    <property type="match status" value="1"/>
</dbReference>
<feature type="coiled-coil region" evidence="16">
    <location>
        <begin position="472"/>
        <end position="532"/>
    </location>
</feature>
<keyword evidence="7" id="KW-0479">Metal-binding</keyword>
<dbReference type="InterPro" id="IPR013578">
    <property type="entry name" value="Peptidase_M16C_assoc"/>
</dbReference>
<dbReference type="KEGG" id="gsh:117354290"/>
<dbReference type="Gene3D" id="3.30.830.10">
    <property type="entry name" value="Metalloenzyme, LuxS/M16 peptidase-like"/>
    <property type="match status" value="4"/>
</dbReference>
<name>A0A6P8QKZ6_GEOSA</name>
<accession>A0A6P8QKZ6</accession>
<dbReference type="FunFam" id="3.30.830.10:FF:000009">
    <property type="entry name" value="Presequence protease, mitochondrial"/>
    <property type="match status" value="1"/>
</dbReference>
<dbReference type="Pfam" id="PF08367">
    <property type="entry name" value="M16C_assoc"/>
    <property type="match status" value="1"/>
</dbReference>
<evidence type="ECO:0000256" key="7">
    <source>
        <dbReference type="ARBA" id="ARBA00022723"/>
    </source>
</evidence>
<dbReference type="OrthoDB" id="10250783at2759"/>
<dbReference type="InterPro" id="IPR011765">
    <property type="entry name" value="Pept_M16_N"/>
</dbReference>
<comment type="subcellular location">
    <subcellularLocation>
        <location evidence="2">Mitochondrion matrix</location>
    </subcellularLocation>
</comment>
<dbReference type="PANTHER" id="PTHR43016">
    <property type="entry name" value="PRESEQUENCE PROTEASE"/>
    <property type="match status" value="1"/>
</dbReference>
<dbReference type="InterPro" id="IPR007863">
    <property type="entry name" value="Peptidase_M16_C"/>
</dbReference>
<dbReference type="FunCoup" id="A0A6P8QKZ6">
    <property type="interactions" value="2507"/>
</dbReference>
<comment type="cofactor">
    <cofactor evidence="1">
        <name>Zn(2+)</name>
        <dbReference type="ChEBI" id="CHEBI:29105"/>
    </cofactor>
</comment>
<dbReference type="InterPro" id="IPR011249">
    <property type="entry name" value="Metalloenz_LuxS/M16"/>
</dbReference>
<keyword evidence="16" id="KW-0175">Coiled coil</keyword>
<keyword evidence="8" id="KW-0378">Hydrolase</keyword>
<keyword evidence="10" id="KW-0809">Transit peptide</keyword>
<dbReference type="GO" id="GO:0005759">
    <property type="term" value="C:mitochondrial matrix"/>
    <property type="evidence" value="ECO:0007669"/>
    <property type="project" value="UniProtKB-SubCell"/>
</dbReference>
<dbReference type="CTD" id="10531"/>
<evidence type="ECO:0000256" key="15">
    <source>
        <dbReference type="ARBA" id="ARBA00060044"/>
    </source>
</evidence>
<evidence type="ECO:0000256" key="8">
    <source>
        <dbReference type="ARBA" id="ARBA00022801"/>
    </source>
</evidence>
<keyword evidence="12" id="KW-0496">Mitochondrion</keyword>
<dbReference type="FunFam" id="3.30.830.10:FF:000011">
    <property type="entry name" value="Presequence protease, mitochondrial"/>
    <property type="match status" value="1"/>
</dbReference>
<dbReference type="SMART" id="SM01264">
    <property type="entry name" value="M16C_associated"/>
    <property type="match status" value="1"/>
</dbReference>
<protein>
    <recommendedName>
        <fullName evidence="5">Presequence protease, mitochondrial</fullName>
    </recommendedName>
    <alternativeName>
        <fullName evidence="14">Pitrilysin metalloproteinase 1</fullName>
    </alternativeName>
</protein>
<dbReference type="PANTHER" id="PTHR43016:SF13">
    <property type="entry name" value="PRESEQUENCE PROTEASE, MITOCHONDRIAL"/>
    <property type="match status" value="1"/>
</dbReference>
<evidence type="ECO:0000256" key="13">
    <source>
        <dbReference type="ARBA" id="ARBA00023157"/>
    </source>
</evidence>
<sequence length="1029" mass="116174">MRWLDRALLRQFRFIRAASVNSWRRASSSASERALQYKVGEKIQGFTVEQVTALPELFLTAVKLSHDDTGAKYLHLAREDSENYFSVQFRTTPMDSTGAPHVLEHTVLNGSEKYPCWDIFFKMQSRSLATFMNALTASDYTQYPFSTQNSKDFQNLLSVYLDAAFFPALRELDFWQEGWRLEHENPADVHSPLIFKGIVFNEMKGDFTNSEKLFVQKLQNKLLPDNTYAVISGGDPKYIPDLTWEQLKQFHASHYHPSNARFLTYGNFPLDLHLKYIQENALNRFQKIDPHTAIPSQKRWSEPREYNMTCGVDSLAADPAKQTTVSISFLLADITDISEAFTLSLLSSLLTSGPNSAFYKALIDANIGTGFSPDTGYNESTKEAYFSVGLEGIALKDVETVKQIITKTIDEVIEKGFEEERIEAILHRIEIGLKFQTTGFGFVLASLIASCWNQDGDPVDLLKIGDQITTFRQSLKKNSNFLQEKVKQYLKDNPHRLTLTMSPDETYYVKEAQDEEAKLKQKVNALSEAEKKEIYEKGLELISHQNSPPDASCLPSLKVSEIEPKIQYPKVEIAMAAGDIPVQYCAQPTNGIIYFRALSSLNTVPEELKPYVPLFCSVLTKMGAGVYDYRKLAQQIELRTGGMSVGPMIIPDYSNLDAYEQGVIFSSYCLERNLPDMMHLWREIFNEPHFEDEGRLGVLVRMRAQDLSSGISEMGHKYATVRSSRTLIASGDIQEVFNGMEQVKLMQKTAEASEMKVILRKLSQIKQHILNGDNMRCAVNAGPQQMSGASKEIEQFLKGIHRSGKKQKAVQFRMIEKSLPFGSKTGHSNITRKLTTDPTFKPCQMKTHFSFPYTVNYVAECIRAVPFISQDFARLMILAQLMTDKFLLREVREKGGAYSAGATLTQDGTFNFYSYRDPNSLVTLSSFEQAIEWAKAGKFTQEDIDEAKLSVFSSVDAPISPTSKGIRQFLNGISGEMKQKQREQLFEVNHKNLTDVANKYLALGQSTKGIAIVGPENASIAKDPTWIKQ</sequence>
<dbReference type="GO" id="GO:0004222">
    <property type="term" value="F:metalloendopeptidase activity"/>
    <property type="evidence" value="ECO:0007669"/>
    <property type="project" value="TreeGrafter"/>
</dbReference>
<dbReference type="InParanoid" id="A0A6P8QKZ6"/>
<dbReference type="Proteomes" id="UP000515159">
    <property type="component" value="Chromosome 2"/>
</dbReference>
<feature type="domain" description="Peptidase M16C associated" evidence="17">
    <location>
        <begin position="501"/>
        <end position="749"/>
    </location>
</feature>
<evidence type="ECO:0000256" key="5">
    <source>
        <dbReference type="ARBA" id="ARBA00020167"/>
    </source>
</evidence>
<organism evidence="18 19">
    <name type="scientific">Geotrypetes seraphini</name>
    <name type="common">Gaboon caecilian</name>
    <name type="synonym">Caecilia seraphini</name>
    <dbReference type="NCBI Taxonomy" id="260995"/>
    <lineage>
        <taxon>Eukaryota</taxon>
        <taxon>Metazoa</taxon>
        <taxon>Chordata</taxon>
        <taxon>Craniata</taxon>
        <taxon>Vertebrata</taxon>
        <taxon>Euteleostomi</taxon>
        <taxon>Amphibia</taxon>
        <taxon>Gymnophiona</taxon>
        <taxon>Geotrypetes</taxon>
    </lineage>
</organism>
<keyword evidence="18" id="KW-1185">Reference proteome</keyword>
<evidence type="ECO:0000256" key="3">
    <source>
        <dbReference type="ARBA" id="ARBA00007575"/>
    </source>
</evidence>
<keyword evidence="9" id="KW-0862">Zinc</keyword>
<evidence type="ECO:0000256" key="1">
    <source>
        <dbReference type="ARBA" id="ARBA00001947"/>
    </source>
</evidence>
<comment type="similarity">
    <text evidence="3">Belongs to the peptidase M16 family. PreP subfamily.</text>
</comment>
<evidence type="ECO:0000256" key="10">
    <source>
        <dbReference type="ARBA" id="ARBA00022946"/>
    </source>
</evidence>
<evidence type="ECO:0000256" key="6">
    <source>
        <dbReference type="ARBA" id="ARBA00022670"/>
    </source>
</evidence>
<evidence type="ECO:0000259" key="17">
    <source>
        <dbReference type="SMART" id="SM01264"/>
    </source>
</evidence>
<reference evidence="19" key="1">
    <citation type="submission" date="2025-08" db="UniProtKB">
        <authorList>
            <consortium name="RefSeq"/>
        </authorList>
    </citation>
    <scope>IDENTIFICATION</scope>
</reference>
<comment type="subunit">
    <text evidence="4">Monomer and homodimer; homodimerization is induced by binding of the substrate.</text>
</comment>
<dbReference type="RefSeq" id="XP_033787421.1">
    <property type="nucleotide sequence ID" value="XM_033931530.1"/>
</dbReference>
<dbReference type="PROSITE" id="PS00387">
    <property type="entry name" value="PPASE"/>
    <property type="match status" value="1"/>
</dbReference>
<dbReference type="Pfam" id="PF05193">
    <property type="entry name" value="Peptidase_M16_C"/>
    <property type="match status" value="1"/>
</dbReference>
<dbReference type="AlphaFoldDB" id="A0A6P8QKZ6"/>
<keyword evidence="13" id="KW-1015">Disulfide bond</keyword>
<dbReference type="FunFam" id="3.30.830.10:FF:000013">
    <property type="entry name" value="Mitochondrial presequence protease"/>
    <property type="match status" value="1"/>
</dbReference>
<dbReference type="InterPro" id="IPR055130">
    <property type="entry name" value="PreP_C"/>
</dbReference>
<evidence type="ECO:0000256" key="16">
    <source>
        <dbReference type="SAM" id="Coils"/>
    </source>
</evidence>
<dbReference type="GeneID" id="117354290"/>
<dbReference type="Pfam" id="PF00675">
    <property type="entry name" value="Peptidase_M16"/>
    <property type="match status" value="1"/>
</dbReference>
<evidence type="ECO:0000313" key="19">
    <source>
        <dbReference type="RefSeq" id="XP_033787421.1"/>
    </source>
</evidence>
<evidence type="ECO:0000256" key="11">
    <source>
        <dbReference type="ARBA" id="ARBA00023049"/>
    </source>
</evidence>
<keyword evidence="6 19" id="KW-0645">Protease</keyword>
<dbReference type="Pfam" id="PF22516">
    <property type="entry name" value="PreP_C"/>
    <property type="match status" value="1"/>
</dbReference>
<dbReference type="SUPFAM" id="SSF63411">
    <property type="entry name" value="LuxS/MPP-like metallohydrolase"/>
    <property type="match status" value="4"/>
</dbReference>
<evidence type="ECO:0000313" key="18">
    <source>
        <dbReference type="Proteomes" id="UP000515159"/>
    </source>
</evidence>
<keyword evidence="11" id="KW-0482">Metalloprotease</keyword>
<evidence type="ECO:0000256" key="14">
    <source>
        <dbReference type="ARBA" id="ARBA00032857"/>
    </source>
</evidence>
<evidence type="ECO:0000256" key="4">
    <source>
        <dbReference type="ARBA" id="ARBA00011853"/>
    </source>
</evidence>
<dbReference type="GO" id="GO:0046872">
    <property type="term" value="F:metal ion binding"/>
    <property type="evidence" value="ECO:0007669"/>
    <property type="project" value="UniProtKB-KW"/>
</dbReference>
<evidence type="ECO:0000256" key="9">
    <source>
        <dbReference type="ARBA" id="ARBA00022833"/>
    </source>
</evidence>
<gene>
    <name evidence="19" type="primary">PITRM1</name>
</gene>